<feature type="domain" description="YncI copper-binding" evidence="2">
    <location>
        <begin position="22"/>
        <end position="74"/>
    </location>
</feature>
<keyword evidence="1" id="KW-0732">Signal</keyword>
<feature type="signal peptide" evidence="1">
    <location>
        <begin position="1"/>
        <end position="21"/>
    </location>
</feature>
<dbReference type="OrthoDB" id="9796962at2"/>
<dbReference type="CDD" id="cd08545">
    <property type="entry name" value="YcnI_like"/>
    <property type="match status" value="1"/>
</dbReference>
<dbReference type="EMBL" id="WMIG01000014">
    <property type="protein sequence ID" value="MTH61310.1"/>
    <property type="molecule type" value="Genomic_DNA"/>
</dbReference>
<keyword evidence="4" id="KW-1185">Reference proteome</keyword>
<evidence type="ECO:0000313" key="4">
    <source>
        <dbReference type="Proteomes" id="UP000449846"/>
    </source>
</evidence>
<accession>A0A844HN20</accession>
<comment type="caution">
    <text evidence="3">The sequence shown here is derived from an EMBL/GenBank/DDBJ whole genome shotgun (WGS) entry which is preliminary data.</text>
</comment>
<dbReference type="Gene3D" id="2.60.40.2230">
    <property type="entry name" value="Uncharacterised protein YcnI-like PF07987, DUF1775"/>
    <property type="match status" value="1"/>
</dbReference>
<dbReference type="Pfam" id="PF07987">
    <property type="entry name" value="DUF1775"/>
    <property type="match status" value="2"/>
</dbReference>
<dbReference type="InterPro" id="IPR012533">
    <property type="entry name" value="YcnI-copper_dom"/>
</dbReference>
<name>A0A844HN20_9RHOB</name>
<proteinExistence type="predicted"/>
<dbReference type="Proteomes" id="UP000449846">
    <property type="component" value="Unassembled WGS sequence"/>
</dbReference>
<evidence type="ECO:0000256" key="1">
    <source>
        <dbReference type="SAM" id="SignalP"/>
    </source>
</evidence>
<organism evidence="3 4">
    <name type="scientific">Paracoccus litorisediminis</name>
    <dbReference type="NCBI Taxonomy" id="2006130"/>
    <lineage>
        <taxon>Bacteria</taxon>
        <taxon>Pseudomonadati</taxon>
        <taxon>Pseudomonadota</taxon>
        <taxon>Alphaproteobacteria</taxon>
        <taxon>Rhodobacterales</taxon>
        <taxon>Paracoccaceae</taxon>
        <taxon>Paracoccus</taxon>
    </lineage>
</organism>
<evidence type="ECO:0000259" key="2">
    <source>
        <dbReference type="Pfam" id="PF07987"/>
    </source>
</evidence>
<protein>
    <submittedName>
        <fullName evidence="3">DUF1775 domain-containing protein</fullName>
    </submittedName>
</protein>
<evidence type="ECO:0000313" key="3">
    <source>
        <dbReference type="EMBL" id="MTH61310.1"/>
    </source>
</evidence>
<sequence length="145" mass="14953">MKTTRLTAAILASLLPLPALAHIHIAPEQARRGEPVELALIVGHGCAGAATTALRVAIPAGLSAEPLAQPGWQPVIGNGEVGWQGGPLPDHDKAQFILRGTIAADAPESIALPVVQVCGDKQVRWIEPGAQSESPAPVLQVLPAQ</sequence>
<dbReference type="AlphaFoldDB" id="A0A844HN20"/>
<dbReference type="InterPro" id="IPR038507">
    <property type="entry name" value="YcnI-like_sf"/>
</dbReference>
<feature type="domain" description="YncI copper-binding" evidence="2">
    <location>
        <begin position="80"/>
        <end position="141"/>
    </location>
</feature>
<feature type="chain" id="PRO_5032560668" evidence="1">
    <location>
        <begin position="22"/>
        <end position="145"/>
    </location>
</feature>
<reference evidence="3 4" key="1">
    <citation type="submission" date="2019-11" db="EMBL/GenBank/DDBJ databases">
        <authorList>
            <person name="Dong K."/>
        </authorList>
    </citation>
    <scope>NUCLEOTIDE SEQUENCE [LARGE SCALE GENOMIC DNA]</scope>
    <source>
        <strain evidence="3 4">NBRC 112902</strain>
    </source>
</reference>
<gene>
    <name evidence="3" type="ORF">GL300_19030</name>
</gene>